<feature type="transmembrane region" description="Helical" evidence="1">
    <location>
        <begin position="85"/>
        <end position="102"/>
    </location>
</feature>
<dbReference type="KEGG" id="psl:Psta_4113"/>
<feature type="transmembrane region" description="Helical" evidence="1">
    <location>
        <begin position="137"/>
        <end position="156"/>
    </location>
</feature>
<keyword evidence="1" id="KW-0472">Membrane</keyword>
<dbReference type="eggNOG" id="COG1305">
    <property type="taxonomic scope" value="Bacteria"/>
</dbReference>
<evidence type="ECO:0000256" key="1">
    <source>
        <dbReference type="SAM" id="Phobius"/>
    </source>
</evidence>
<organism evidence="3 4">
    <name type="scientific">Pirellula staleyi (strain ATCC 27377 / DSM 6068 / ICPB 4128)</name>
    <name type="common">Pirella staleyi</name>
    <dbReference type="NCBI Taxonomy" id="530564"/>
    <lineage>
        <taxon>Bacteria</taxon>
        <taxon>Pseudomonadati</taxon>
        <taxon>Planctomycetota</taxon>
        <taxon>Planctomycetia</taxon>
        <taxon>Pirellulales</taxon>
        <taxon>Pirellulaceae</taxon>
        <taxon>Pirellula</taxon>
    </lineage>
</organism>
<gene>
    <name evidence="3" type="ordered locus">Psta_4113</name>
</gene>
<feature type="transmembrane region" description="Helical" evidence="1">
    <location>
        <begin position="114"/>
        <end position="131"/>
    </location>
</feature>
<evidence type="ECO:0000259" key="2">
    <source>
        <dbReference type="SMART" id="SM00460"/>
    </source>
</evidence>
<dbReference type="PANTHER" id="PTHR42736:SF1">
    <property type="entry name" value="PROTEIN-GLUTAMINE GAMMA-GLUTAMYLTRANSFERASE"/>
    <property type="match status" value="1"/>
</dbReference>
<dbReference type="InterPro" id="IPR038765">
    <property type="entry name" value="Papain-like_cys_pep_sf"/>
</dbReference>
<dbReference type="STRING" id="530564.Psta_4113"/>
<dbReference type="HOGENOM" id="CLU_399468_0_0_0"/>
<keyword evidence="1" id="KW-0812">Transmembrane</keyword>
<dbReference type="InterPro" id="IPR052901">
    <property type="entry name" value="Bact_TGase-like"/>
</dbReference>
<sequence precursor="true">MNPYRLAAALLLVFQSLLVYSVAGDVAIPALAIVGAALCSFHRGWWRISWLPLLILRAALVLMAVVMTALDAAALGEFVDYETVWGIPLAQLGLMLQLVELVRLRDDTPLPWHHGTLAIVTLIGLFQSLLLPLDRGLQLTIALTTLGLVAVVQQGSRRSWATTPAWRLRLPVTSVLLFSLVALLTWQISDVVIQRVPQMQSWFSQRIAAAAGRSRGAPSPSSSATLSSVSLEKQTNPMGVALSVRSFEMPGYLRGSVYDNYAHGQWNMRRGRAFGERGGNSTTRKLWPVRVLSSVIEPRDHANVFELAEASEGPWSRLEIYSPQPFSRRCFLPLATEYLQGSATSLSVNRHDVIESGIQANQTYTAVVSSRPLPSRLEQPLDTLLLQIPTHLAVTVNETAATVLRDRRSTEQKIAAVENYFQSNYEYSLAGFEKPTGIDPLEYFLLRKPSAHCEFFASAAVLLLRSEGVPCRYVTGYTVTEQSSDGESWLARHRDAHAWVEAYDNDTGLWSIVEATPGVDVPKQIVVRRAEELADASANESTKESDAEASSWNLRELLSWTYYHIGDIAWWSALAGCLLAASWVVMRQFVASSGAAPPSARQQMLGALLARMNREVAKLQLARASHETLHQFADRLARQATEHPALREAAVWYRRYAAVIYGDAEPIEALLPLPSFEPQRPGQRDQRSL</sequence>
<dbReference type="Pfam" id="PF01841">
    <property type="entry name" value="Transglut_core"/>
    <property type="match status" value="1"/>
</dbReference>
<dbReference type="PANTHER" id="PTHR42736">
    <property type="entry name" value="PROTEIN-GLUTAMINE GAMMA-GLUTAMYLTRANSFERASE"/>
    <property type="match status" value="1"/>
</dbReference>
<feature type="domain" description="Transglutaminase-like" evidence="2">
    <location>
        <begin position="445"/>
        <end position="517"/>
    </location>
</feature>
<dbReference type="AlphaFoldDB" id="D2R330"/>
<feature type="transmembrane region" description="Helical" evidence="1">
    <location>
        <begin position="168"/>
        <end position="188"/>
    </location>
</feature>
<evidence type="ECO:0000313" key="4">
    <source>
        <dbReference type="Proteomes" id="UP000001887"/>
    </source>
</evidence>
<feature type="transmembrane region" description="Helical" evidence="1">
    <location>
        <begin position="28"/>
        <end position="46"/>
    </location>
</feature>
<evidence type="ECO:0000313" key="3">
    <source>
        <dbReference type="EMBL" id="ADB18763.1"/>
    </source>
</evidence>
<dbReference type="SMART" id="SM00460">
    <property type="entry name" value="TGc"/>
    <property type="match status" value="1"/>
</dbReference>
<dbReference type="InterPro" id="IPR002931">
    <property type="entry name" value="Transglutaminase-like"/>
</dbReference>
<feature type="transmembrane region" description="Helical" evidence="1">
    <location>
        <begin position="58"/>
        <end position="79"/>
    </location>
</feature>
<accession>D2R330</accession>
<dbReference type="Gene3D" id="3.10.620.30">
    <property type="match status" value="1"/>
</dbReference>
<dbReference type="OrthoDB" id="9804872at2"/>
<keyword evidence="1" id="KW-1133">Transmembrane helix</keyword>
<dbReference type="EMBL" id="CP001848">
    <property type="protein sequence ID" value="ADB18763.1"/>
    <property type="molecule type" value="Genomic_DNA"/>
</dbReference>
<dbReference type="Proteomes" id="UP000001887">
    <property type="component" value="Chromosome"/>
</dbReference>
<dbReference type="SUPFAM" id="SSF54001">
    <property type="entry name" value="Cysteine proteinases"/>
    <property type="match status" value="1"/>
</dbReference>
<proteinExistence type="predicted"/>
<keyword evidence="4" id="KW-1185">Reference proteome</keyword>
<reference evidence="3 4" key="1">
    <citation type="journal article" date="2009" name="Stand. Genomic Sci.">
        <title>Complete genome sequence of Pirellula staleyi type strain (ATCC 27377).</title>
        <authorList>
            <person name="Clum A."/>
            <person name="Tindall B.J."/>
            <person name="Sikorski J."/>
            <person name="Ivanova N."/>
            <person name="Mavrommatis K."/>
            <person name="Lucas S."/>
            <person name="Glavina del Rio T."/>
            <person name="Nolan M."/>
            <person name="Chen F."/>
            <person name="Tice H."/>
            <person name="Pitluck S."/>
            <person name="Cheng J.F."/>
            <person name="Chertkov O."/>
            <person name="Brettin T."/>
            <person name="Han C."/>
            <person name="Detter J.C."/>
            <person name="Kuske C."/>
            <person name="Bruce D."/>
            <person name="Goodwin L."/>
            <person name="Ovchinikova G."/>
            <person name="Pati A."/>
            <person name="Mikhailova N."/>
            <person name="Chen A."/>
            <person name="Palaniappan K."/>
            <person name="Land M."/>
            <person name="Hauser L."/>
            <person name="Chang Y.J."/>
            <person name="Jeffries C.D."/>
            <person name="Chain P."/>
            <person name="Rohde M."/>
            <person name="Goker M."/>
            <person name="Bristow J."/>
            <person name="Eisen J.A."/>
            <person name="Markowitz V."/>
            <person name="Hugenholtz P."/>
            <person name="Kyrpides N.C."/>
            <person name="Klenk H.P."/>
            <person name="Lapidus A."/>
        </authorList>
    </citation>
    <scope>NUCLEOTIDE SEQUENCE [LARGE SCALE GENOMIC DNA]</scope>
    <source>
        <strain evidence="4">ATCC 27377 / DSM 6068 / ICPB 4128</strain>
    </source>
</reference>
<name>D2R330_PIRSD</name>
<protein>
    <submittedName>
        <fullName evidence="3">Transglutaminase domain protein</fullName>
    </submittedName>
</protein>